<feature type="compositionally biased region" description="Polar residues" evidence="1">
    <location>
        <begin position="296"/>
        <end position="305"/>
    </location>
</feature>
<dbReference type="EMBL" id="KQ998120">
    <property type="protein sequence ID" value="KZV43385.1"/>
    <property type="molecule type" value="Genomic_DNA"/>
</dbReference>
<name>A0A2Z7C909_9LAMI</name>
<feature type="region of interest" description="Disordered" evidence="1">
    <location>
        <begin position="179"/>
        <end position="212"/>
    </location>
</feature>
<evidence type="ECO:0000313" key="4">
    <source>
        <dbReference type="Proteomes" id="UP000250235"/>
    </source>
</evidence>
<evidence type="ECO:0000259" key="2">
    <source>
        <dbReference type="SMART" id="SM01054"/>
    </source>
</evidence>
<proteinExistence type="predicted"/>
<protein>
    <submittedName>
        <fullName evidence="3">Plant calmodulin-binding protein-related isoform 1</fullName>
    </submittedName>
</protein>
<evidence type="ECO:0000256" key="1">
    <source>
        <dbReference type="SAM" id="MobiDB-lite"/>
    </source>
</evidence>
<accession>A0A2Z7C909</accession>
<feature type="compositionally biased region" description="Polar residues" evidence="1">
    <location>
        <begin position="38"/>
        <end position="65"/>
    </location>
</feature>
<feature type="compositionally biased region" description="Polar residues" evidence="1">
    <location>
        <begin position="361"/>
        <end position="372"/>
    </location>
</feature>
<feature type="compositionally biased region" description="Polar residues" evidence="1">
    <location>
        <begin position="334"/>
        <end position="349"/>
    </location>
</feature>
<feature type="region of interest" description="Disordered" evidence="1">
    <location>
        <begin position="294"/>
        <end position="382"/>
    </location>
</feature>
<dbReference type="PANTHER" id="PTHR33349">
    <property type="entry name" value="EMB|CAB62594.1"/>
    <property type="match status" value="1"/>
</dbReference>
<reference evidence="3 4" key="1">
    <citation type="journal article" date="2015" name="Proc. Natl. Acad. Sci. U.S.A.">
        <title>The resurrection genome of Boea hygrometrica: A blueprint for survival of dehydration.</title>
        <authorList>
            <person name="Xiao L."/>
            <person name="Yang G."/>
            <person name="Zhang L."/>
            <person name="Yang X."/>
            <person name="Zhao S."/>
            <person name="Ji Z."/>
            <person name="Zhou Q."/>
            <person name="Hu M."/>
            <person name="Wang Y."/>
            <person name="Chen M."/>
            <person name="Xu Y."/>
            <person name="Jin H."/>
            <person name="Xiao X."/>
            <person name="Hu G."/>
            <person name="Bao F."/>
            <person name="Hu Y."/>
            <person name="Wan P."/>
            <person name="Li L."/>
            <person name="Deng X."/>
            <person name="Kuang T."/>
            <person name="Xiang C."/>
            <person name="Zhu J.K."/>
            <person name="Oliver M.J."/>
            <person name="He Y."/>
        </authorList>
    </citation>
    <scope>NUCLEOTIDE SEQUENCE [LARGE SCALE GENOMIC DNA]</scope>
    <source>
        <strain evidence="4">cv. XS01</strain>
    </source>
</reference>
<gene>
    <name evidence="3" type="ORF">F511_21977</name>
</gene>
<feature type="region of interest" description="Disordered" evidence="1">
    <location>
        <begin position="38"/>
        <end position="107"/>
    </location>
</feature>
<dbReference type="Proteomes" id="UP000250235">
    <property type="component" value="Unassembled WGS sequence"/>
</dbReference>
<sequence length="530" mass="58213">MYTYALNSYGISVSHSMHLLFAGVVRYPILVMAEGNNDSLSVTPEKNELDSLNTGINSAEYSDSPNDGDYADSSNDGPSTGKSDKRGDSRSKSTEKVEPANREKVPHYLRASTGSCHDLCKYGRKHEFEGKAGTPIRNRIAKMSATEQNGVAKKNAPGFQPSLDIKSVLPKLSSLDRGHVSSRKDVSSGIKTPLAKHKISPCKKTPSPAPPEVIKREISLPSRDLEVPIDHGSLSDNEMLATDRKTGCLRKKHSAVHLKTVKDKMKSPSDSSDGIYGTLRRNSDVMPVKRAAEIKTSAQKATTPLSSISSSKISMSKTSTQPRKARTFVPPPNNQNKMQRTNTETSINEQVPERTLHVTKTRSNAKAPSSSTHTRDVDRSSRKFVLDKNKLVKTGKAPFLTQNANKTPRKSSRMIVSDDKYRSPVKLKFKSGKVVDIQSDNNAPRRLKFRRARINTTNVGVSSVKVVLKHRDVQGRKDAQGLFNNVIEETASKLVQSRKSKVKALVGAFETVISLQDSKPSLHTVKSADD</sequence>
<dbReference type="AlphaFoldDB" id="A0A2Z7C909"/>
<feature type="compositionally biased region" description="Basic and acidic residues" evidence="1">
    <location>
        <begin position="82"/>
        <end position="106"/>
    </location>
</feature>
<feature type="compositionally biased region" description="Low complexity" evidence="1">
    <location>
        <begin position="306"/>
        <end position="320"/>
    </location>
</feature>
<evidence type="ECO:0000313" key="3">
    <source>
        <dbReference type="EMBL" id="KZV43385.1"/>
    </source>
</evidence>
<feature type="domain" description="Calmodulin-binding" evidence="2">
    <location>
        <begin position="403"/>
        <end position="514"/>
    </location>
</feature>
<feature type="compositionally biased region" description="Basic and acidic residues" evidence="1">
    <location>
        <begin position="373"/>
        <end position="382"/>
    </location>
</feature>
<dbReference type="SMART" id="SM01054">
    <property type="entry name" value="CaM_binding"/>
    <property type="match status" value="1"/>
</dbReference>
<dbReference type="InterPro" id="IPR012417">
    <property type="entry name" value="CaM-bd_dom_pln"/>
</dbReference>
<dbReference type="Pfam" id="PF07839">
    <property type="entry name" value="CaM_binding"/>
    <property type="match status" value="1"/>
</dbReference>
<dbReference type="PANTHER" id="PTHR33349:SF1">
    <property type="entry name" value="EMB|CAB62594.1"/>
    <property type="match status" value="1"/>
</dbReference>
<dbReference type="GO" id="GO:0005516">
    <property type="term" value="F:calmodulin binding"/>
    <property type="evidence" value="ECO:0007669"/>
    <property type="project" value="InterPro"/>
</dbReference>
<organism evidence="3 4">
    <name type="scientific">Dorcoceras hygrometricum</name>
    <dbReference type="NCBI Taxonomy" id="472368"/>
    <lineage>
        <taxon>Eukaryota</taxon>
        <taxon>Viridiplantae</taxon>
        <taxon>Streptophyta</taxon>
        <taxon>Embryophyta</taxon>
        <taxon>Tracheophyta</taxon>
        <taxon>Spermatophyta</taxon>
        <taxon>Magnoliopsida</taxon>
        <taxon>eudicotyledons</taxon>
        <taxon>Gunneridae</taxon>
        <taxon>Pentapetalae</taxon>
        <taxon>asterids</taxon>
        <taxon>lamiids</taxon>
        <taxon>Lamiales</taxon>
        <taxon>Gesneriaceae</taxon>
        <taxon>Didymocarpoideae</taxon>
        <taxon>Trichosporeae</taxon>
        <taxon>Loxocarpinae</taxon>
        <taxon>Dorcoceras</taxon>
    </lineage>
</organism>
<keyword evidence="4" id="KW-1185">Reference proteome</keyword>
<dbReference type="OrthoDB" id="766386at2759"/>